<feature type="compositionally biased region" description="Polar residues" evidence="1">
    <location>
        <begin position="703"/>
        <end position="719"/>
    </location>
</feature>
<feature type="region of interest" description="Disordered" evidence="1">
    <location>
        <begin position="117"/>
        <end position="239"/>
    </location>
</feature>
<feature type="region of interest" description="Disordered" evidence="1">
    <location>
        <begin position="482"/>
        <end position="505"/>
    </location>
</feature>
<feature type="compositionally biased region" description="Gly residues" evidence="1">
    <location>
        <begin position="489"/>
        <end position="501"/>
    </location>
</feature>
<feature type="region of interest" description="Disordered" evidence="1">
    <location>
        <begin position="703"/>
        <end position="733"/>
    </location>
</feature>
<accession>C9S710</accession>
<feature type="transmembrane region" description="Helical" evidence="2">
    <location>
        <begin position="745"/>
        <end position="766"/>
    </location>
</feature>
<evidence type="ECO:0000313" key="5">
    <source>
        <dbReference type="Proteomes" id="UP000008698"/>
    </source>
</evidence>
<evidence type="ECO:0000256" key="2">
    <source>
        <dbReference type="SAM" id="Phobius"/>
    </source>
</evidence>
<feature type="chain" id="PRO_5003000520" evidence="3">
    <location>
        <begin position="23"/>
        <end position="810"/>
    </location>
</feature>
<dbReference type="KEGG" id="val:VDBG_00729"/>
<dbReference type="OMA" id="IATPNYC"/>
<keyword evidence="3" id="KW-0732">Signal</keyword>
<feature type="region of interest" description="Disordered" evidence="1">
    <location>
        <begin position="39"/>
        <end position="58"/>
    </location>
</feature>
<dbReference type="eggNOG" id="ENOG502SNDG">
    <property type="taxonomic scope" value="Eukaryota"/>
</dbReference>
<organism evidence="5">
    <name type="scientific">Verticillium alfalfae (strain VaMs.102 / ATCC MYA-4576 / FGSC 10136)</name>
    <name type="common">Verticillium wilt of alfalfa</name>
    <name type="synonym">Verticillium albo-atrum</name>
    <dbReference type="NCBI Taxonomy" id="526221"/>
    <lineage>
        <taxon>Eukaryota</taxon>
        <taxon>Fungi</taxon>
        <taxon>Dikarya</taxon>
        <taxon>Ascomycota</taxon>
        <taxon>Pezizomycotina</taxon>
        <taxon>Sordariomycetes</taxon>
        <taxon>Hypocreomycetidae</taxon>
        <taxon>Glomerellales</taxon>
        <taxon>Plectosphaerellaceae</taxon>
        <taxon>Verticillium</taxon>
    </lineage>
</organism>
<keyword evidence="2" id="KW-0812">Transmembrane</keyword>
<dbReference type="Proteomes" id="UP000008698">
    <property type="component" value="Unassembled WGS sequence"/>
</dbReference>
<keyword evidence="2" id="KW-0472">Membrane</keyword>
<feature type="compositionally biased region" description="Low complexity" evidence="1">
    <location>
        <begin position="209"/>
        <end position="222"/>
    </location>
</feature>
<keyword evidence="2" id="KW-1133">Transmembrane helix</keyword>
<dbReference type="STRING" id="526221.C9S710"/>
<dbReference type="RefSeq" id="XP_003009047.1">
    <property type="nucleotide sequence ID" value="XM_003009001.1"/>
</dbReference>
<evidence type="ECO:0000256" key="1">
    <source>
        <dbReference type="SAM" id="MobiDB-lite"/>
    </source>
</evidence>
<reference evidence="5" key="1">
    <citation type="journal article" date="2011" name="PLoS Pathog.">
        <title>Comparative genomics yields insights into niche adaptation of plant vascular wilt pathogens.</title>
        <authorList>
            <person name="Klosterman S.J."/>
            <person name="Subbarao K.V."/>
            <person name="Kang S."/>
            <person name="Veronese P."/>
            <person name="Gold S.E."/>
            <person name="Thomma B.P.H.J."/>
            <person name="Chen Z."/>
            <person name="Henrissat B."/>
            <person name="Lee Y.-H."/>
            <person name="Park J."/>
            <person name="Garcia-Pedrajas M.D."/>
            <person name="Barbara D.J."/>
            <person name="Anchieta A."/>
            <person name="de Jonge R."/>
            <person name="Santhanam P."/>
            <person name="Maruthachalam K."/>
            <person name="Atallah Z."/>
            <person name="Amyotte S.G."/>
            <person name="Paz Z."/>
            <person name="Inderbitzin P."/>
            <person name="Hayes R.J."/>
            <person name="Heiman D.I."/>
            <person name="Young S."/>
            <person name="Zeng Q."/>
            <person name="Engels R."/>
            <person name="Galagan J."/>
            <person name="Cuomo C.A."/>
            <person name="Dobinson K.F."/>
            <person name="Ma L.-J."/>
        </authorList>
    </citation>
    <scope>NUCLEOTIDE SEQUENCE [LARGE SCALE GENOMIC DNA]</scope>
    <source>
        <strain evidence="5">VaMs.102 / ATCC MYA-4576 / FGSC 10136</strain>
    </source>
</reference>
<feature type="region of interest" description="Disordered" evidence="1">
    <location>
        <begin position="77"/>
        <end position="102"/>
    </location>
</feature>
<dbReference type="AlphaFoldDB" id="C9S710"/>
<evidence type="ECO:0000313" key="4">
    <source>
        <dbReference type="EMBL" id="EEY14621.1"/>
    </source>
</evidence>
<dbReference type="HOGENOM" id="CLU_348238_0_0_1"/>
<proteinExistence type="predicted"/>
<feature type="compositionally biased region" description="Basic and acidic residues" evidence="1">
    <location>
        <begin position="369"/>
        <end position="383"/>
    </location>
</feature>
<keyword evidence="5" id="KW-1185">Reference proteome</keyword>
<feature type="region of interest" description="Disordered" evidence="1">
    <location>
        <begin position="357"/>
        <end position="406"/>
    </location>
</feature>
<name>C9S710_VERA1</name>
<protein>
    <submittedName>
        <fullName evidence="4">Uncharacterized protein</fullName>
    </submittedName>
</protein>
<feature type="compositionally biased region" description="Polar residues" evidence="1">
    <location>
        <begin position="144"/>
        <end position="164"/>
    </location>
</feature>
<dbReference type="OrthoDB" id="5420777at2759"/>
<feature type="signal peptide" evidence="3">
    <location>
        <begin position="1"/>
        <end position="22"/>
    </location>
</feature>
<sequence>MRLAAAVLLFLPLAVLPGPASATRAVALVRRGFNGWNATTTSVASNPTPAQIDTGSSNVATSHVPLGLISSQADSSFVTEAKSTHDSSSTQSHGYVDQPEDPVSPAQIRTLAMPPEQSHDALTNPSPLGQPYPRPLSSFRPKYLNTTTRLEQSAPSPTVDNSPDGSFKIAITSAPFPAGPLSLAPEPSGSSEQSASPRRRPRPPVYSPLNLTSTTTNLVNSSDEQSSTETADDCSTPASGSKPTTYLIVFTATTTFFGDPADYVPAFPPIETPVACVTPTQTPLHPDEVGEPGFGGEDPGFGENENEEPMLTTFCFTSLDWVACATDIVHPPGAVSVPGHKEPGTVTFITTDKNPAVVFSPMTTPNYGKDTKNPHAGDHHPADGTRPQRPHPADPGGPKDLPHIDKQPAATTFPVTLEPTRVIIGDQTISLLPTQTTTVTVSGEPFEINPTQVIGGGSTIERPWNGGDGSGFWIGPGGNAGSEAVRSGGPPGNTGGHGPVGGPLPPATTTVGNVPVVVGPPGSTPVVIIGEMTISVPPRGTTVTAVVQGTTVTVDQTAIRFPSATVPIHAATAQAVETEHVVVGGQMITAIGSTVVVIHETTITYGPGIAVRTEEVDGGTVTIGPNGVVVDEQTIGGPNAGPKQTAYEIVGGVTITQVGASIVIRGETIIISPEGVTVESLSFTFPFGPTVVTSIKATPTATLMDPSASQTQRSTNNGISNGGTANGDDDDEGGGIGSHEALGGALYNLIFCMLFGVWIILGALAAQGGAHNVREATRARLSSAVCAQQMRRCNKDNMETMKAAQAAHFT</sequence>
<evidence type="ECO:0000256" key="3">
    <source>
        <dbReference type="SAM" id="SignalP"/>
    </source>
</evidence>
<gene>
    <name evidence="4" type="ORF">VDBG_00729</name>
</gene>
<dbReference type="GeneID" id="9530620"/>
<dbReference type="EMBL" id="DS985214">
    <property type="protein sequence ID" value="EEY14621.1"/>
    <property type="molecule type" value="Genomic_DNA"/>
</dbReference>